<accession>A0A0F3RPC1</accession>
<dbReference type="EMBL" id="BJZI01000013">
    <property type="protein sequence ID" value="GEO66725.1"/>
    <property type="molecule type" value="Genomic_DNA"/>
</dbReference>
<protein>
    <submittedName>
        <fullName evidence="3">Uncharacterized protein</fullName>
    </submittedName>
</protein>
<keyword evidence="1" id="KW-0472">Membrane</keyword>
<dbReference type="EMBL" id="JZCR01000024">
    <property type="protein sequence ID" value="KJW11821.1"/>
    <property type="molecule type" value="Genomic_DNA"/>
</dbReference>
<comment type="caution">
    <text evidence="3">The sequence shown here is derived from an EMBL/GenBank/DDBJ whole genome shotgun (WGS) entry which is preliminary data.</text>
</comment>
<dbReference type="PATRIC" id="fig|216463.3.peg.1527"/>
<evidence type="ECO:0000313" key="5">
    <source>
        <dbReference type="Proteomes" id="UP000321691"/>
    </source>
</evidence>
<dbReference type="OrthoDB" id="2330016at2"/>
<dbReference type="Proteomes" id="UP000033491">
    <property type="component" value="Unassembled WGS sequence"/>
</dbReference>
<dbReference type="RefSeq" id="WP_045808185.1">
    <property type="nucleotide sequence ID" value="NZ_BJZI01000013.1"/>
</dbReference>
<dbReference type="AlphaFoldDB" id="A0A0F3RPC1"/>
<gene>
    <name evidence="2" type="ORF">LSP04_11440</name>
    <name evidence="3" type="ORF">VC81_11350</name>
</gene>
<sequence length="61" mass="6620">MLAKNMMTGTLIAVIGLFFLGFVIAKLLPKTKPDHDGHVLAWIYLAVSVGIICMGGWIFVS</sequence>
<keyword evidence="5" id="KW-1185">Reference proteome</keyword>
<evidence type="ECO:0000256" key="1">
    <source>
        <dbReference type="SAM" id="Phobius"/>
    </source>
</evidence>
<reference evidence="3 4" key="1">
    <citation type="submission" date="2015-03" db="EMBL/GenBank/DDBJ databases">
        <authorList>
            <person name="Zheng J."/>
            <person name="Ganezle M."/>
        </authorList>
    </citation>
    <scope>NUCLEOTIDE SEQUENCE [LARGE SCALE GENOMIC DNA]</scope>
    <source>
        <strain evidence="3 4">LP38</strain>
    </source>
</reference>
<name>A0A0F3RPC1_9LACO</name>
<reference evidence="2 5" key="2">
    <citation type="submission" date="2019-07" db="EMBL/GenBank/DDBJ databases">
        <title>Whole genome shotgun sequence of Lactobacillus spicheri NBRC 107155.</title>
        <authorList>
            <person name="Hosoyama A."/>
            <person name="Uohara A."/>
            <person name="Ohji S."/>
            <person name="Ichikawa N."/>
        </authorList>
    </citation>
    <scope>NUCLEOTIDE SEQUENCE [LARGE SCALE GENOMIC DNA]</scope>
    <source>
        <strain evidence="2 5">NBRC 107155</strain>
    </source>
</reference>
<feature type="transmembrane region" description="Helical" evidence="1">
    <location>
        <begin position="41"/>
        <end position="60"/>
    </location>
</feature>
<evidence type="ECO:0000313" key="2">
    <source>
        <dbReference type="EMBL" id="GEO66725.1"/>
    </source>
</evidence>
<evidence type="ECO:0000313" key="3">
    <source>
        <dbReference type="EMBL" id="KJW11821.1"/>
    </source>
</evidence>
<keyword evidence="1" id="KW-1133">Transmembrane helix</keyword>
<dbReference type="Proteomes" id="UP000321691">
    <property type="component" value="Unassembled WGS sequence"/>
</dbReference>
<organism evidence="3 4">
    <name type="scientific">Levilactobacillus spicheri</name>
    <dbReference type="NCBI Taxonomy" id="216463"/>
    <lineage>
        <taxon>Bacteria</taxon>
        <taxon>Bacillati</taxon>
        <taxon>Bacillota</taxon>
        <taxon>Bacilli</taxon>
        <taxon>Lactobacillales</taxon>
        <taxon>Lactobacillaceae</taxon>
        <taxon>Levilactobacillus</taxon>
    </lineage>
</organism>
<keyword evidence="1" id="KW-0812">Transmembrane</keyword>
<proteinExistence type="predicted"/>
<evidence type="ECO:0000313" key="4">
    <source>
        <dbReference type="Proteomes" id="UP000033491"/>
    </source>
</evidence>